<name>A0A2K3UX45_9DEIO</name>
<evidence type="ECO:0000313" key="3">
    <source>
        <dbReference type="Proteomes" id="UP000236379"/>
    </source>
</evidence>
<dbReference type="Proteomes" id="UP000236379">
    <property type="component" value="Unassembled WGS sequence"/>
</dbReference>
<evidence type="ECO:0008006" key="4">
    <source>
        <dbReference type="Google" id="ProtNLM"/>
    </source>
</evidence>
<dbReference type="AlphaFoldDB" id="A0A2K3UX45"/>
<evidence type="ECO:0000256" key="1">
    <source>
        <dbReference type="SAM" id="MobiDB-lite"/>
    </source>
</evidence>
<proteinExistence type="predicted"/>
<organism evidence="2 3">
    <name type="scientific">Deinococcus koreensis</name>
    <dbReference type="NCBI Taxonomy" id="2054903"/>
    <lineage>
        <taxon>Bacteria</taxon>
        <taxon>Thermotogati</taxon>
        <taxon>Deinococcota</taxon>
        <taxon>Deinococci</taxon>
        <taxon>Deinococcales</taxon>
        <taxon>Deinococcaceae</taxon>
        <taxon>Deinococcus</taxon>
    </lineage>
</organism>
<comment type="caution">
    <text evidence="2">The sequence shown here is derived from an EMBL/GenBank/DDBJ whole genome shotgun (WGS) entry which is preliminary data.</text>
</comment>
<gene>
    <name evidence="2" type="ORF">CVO96_06735</name>
</gene>
<dbReference type="RefSeq" id="WP_103311556.1">
    <property type="nucleotide sequence ID" value="NZ_PPPD01000001.1"/>
</dbReference>
<accession>A0A2K3UX45</accession>
<dbReference type="EMBL" id="PPPD01000001">
    <property type="protein sequence ID" value="PNY81113.1"/>
    <property type="molecule type" value="Genomic_DNA"/>
</dbReference>
<sequence>MSENSQPEEFRAQVQRLVADGKLTAEEAQGLLDGQDGAEEGSGVHLRPVQSGSDPAQLDDTDIPPDLKLEVSGYTLQVVVDGHFSRPELHANEDGKLLLEATPRGWRVARRPGDHHGGWNTVRAILTVPFPPRHVNAEVNGGNLNLPDIGGEMLADVNGGNIHMGRAASLKADVNGGNLTGTEMGGPTLLSVNGGNLTLSGAHTLNASVNGGNLKWAGLLSGGDHRLEVNAGNATLHLWPGSSVRVEADVTVGAFRADFPTRKHGSFVTTHHSGQLGSGEAALSCRVAAGQVKLVSA</sequence>
<protein>
    <recommendedName>
        <fullName evidence="4">Adhesin domain-containing protein</fullName>
    </recommendedName>
</protein>
<reference evidence="2 3" key="1">
    <citation type="submission" date="2018-01" db="EMBL/GenBank/DDBJ databases">
        <title>Deinococcus koreensis sp. nov., a radiation-resistant bacterium isolated from river water.</title>
        <authorList>
            <person name="Choi A."/>
        </authorList>
    </citation>
    <scope>NUCLEOTIDE SEQUENCE [LARGE SCALE GENOMIC DNA]</scope>
    <source>
        <strain evidence="2 3">SJW1-2</strain>
    </source>
</reference>
<dbReference type="OrthoDB" id="61921at2"/>
<feature type="region of interest" description="Disordered" evidence="1">
    <location>
        <begin position="25"/>
        <end position="63"/>
    </location>
</feature>
<keyword evidence="3" id="KW-1185">Reference proteome</keyword>
<evidence type="ECO:0000313" key="2">
    <source>
        <dbReference type="EMBL" id="PNY81113.1"/>
    </source>
</evidence>